<dbReference type="KEGG" id="ccu:Ccur_11990"/>
<comment type="similarity">
    <text evidence="1">Belongs to the glycosyltransferase 2 family.</text>
</comment>
<dbReference type="PANTHER" id="PTHR48090:SF8">
    <property type="entry name" value="GLYCOSYLTRANSFERASE CSBB-RELATED"/>
    <property type="match status" value="1"/>
</dbReference>
<organism evidence="4 5">
    <name type="scientific">Cryptobacterium curtum (strain ATCC 700683 / DSM 15641 / CCUG 43107 / 12-3)</name>
    <dbReference type="NCBI Taxonomy" id="469378"/>
    <lineage>
        <taxon>Bacteria</taxon>
        <taxon>Bacillati</taxon>
        <taxon>Actinomycetota</taxon>
        <taxon>Coriobacteriia</taxon>
        <taxon>Eggerthellales</taxon>
        <taxon>Eggerthellaceae</taxon>
        <taxon>Cryptobacterium</taxon>
    </lineage>
</organism>
<dbReference type="RefSeq" id="WP_015778747.1">
    <property type="nucleotide sequence ID" value="NC_013170.1"/>
</dbReference>
<dbReference type="HOGENOM" id="CLU_033536_0_1_11"/>
<dbReference type="PANTHER" id="PTHR48090">
    <property type="entry name" value="UNDECAPRENYL-PHOSPHATE 4-DEOXY-4-FORMAMIDO-L-ARABINOSE TRANSFERASE-RELATED"/>
    <property type="match status" value="1"/>
</dbReference>
<dbReference type="SUPFAM" id="SSF53448">
    <property type="entry name" value="Nucleotide-diphospho-sugar transferases"/>
    <property type="match status" value="1"/>
</dbReference>
<dbReference type="InterPro" id="IPR050256">
    <property type="entry name" value="Glycosyltransferase_2"/>
</dbReference>
<dbReference type="OrthoDB" id="9811884at2"/>
<keyword evidence="2" id="KW-0812">Transmembrane</keyword>
<dbReference type="InterPro" id="IPR001173">
    <property type="entry name" value="Glyco_trans_2-like"/>
</dbReference>
<dbReference type="Gene3D" id="3.90.550.10">
    <property type="entry name" value="Spore Coat Polysaccharide Biosynthesis Protein SpsA, Chain A"/>
    <property type="match status" value="1"/>
</dbReference>
<dbReference type="Pfam" id="PF00535">
    <property type="entry name" value="Glycos_transf_2"/>
    <property type="match status" value="1"/>
</dbReference>
<feature type="transmembrane region" description="Helical" evidence="2">
    <location>
        <begin position="235"/>
        <end position="256"/>
    </location>
</feature>
<protein>
    <submittedName>
        <fullName evidence="4">Glycosyl transferase</fullName>
    </submittedName>
</protein>
<dbReference type="CAZy" id="GT2">
    <property type="family name" value="Glycosyltransferase Family 2"/>
</dbReference>
<proteinExistence type="inferred from homology"/>
<dbReference type="CDD" id="cd04187">
    <property type="entry name" value="DPM1_like_bac"/>
    <property type="match status" value="1"/>
</dbReference>
<accession>C7MKT7</accession>
<keyword evidence="2" id="KW-1133">Transmembrane helix</keyword>
<keyword evidence="4" id="KW-0808">Transferase</keyword>
<gene>
    <name evidence="4" type="ordered locus">Ccur_11990</name>
</gene>
<keyword evidence="5" id="KW-1185">Reference proteome</keyword>
<dbReference type="EMBL" id="CP001682">
    <property type="protein sequence ID" value="ACU94884.1"/>
    <property type="molecule type" value="Genomic_DNA"/>
</dbReference>
<feature type="transmembrane region" description="Helical" evidence="2">
    <location>
        <begin position="268"/>
        <end position="294"/>
    </location>
</feature>
<dbReference type="GO" id="GO:0005886">
    <property type="term" value="C:plasma membrane"/>
    <property type="evidence" value="ECO:0007669"/>
    <property type="project" value="TreeGrafter"/>
</dbReference>
<name>C7MKT7_CRYCD</name>
<evidence type="ECO:0000256" key="1">
    <source>
        <dbReference type="ARBA" id="ARBA00006739"/>
    </source>
</evidence>
<dbReference type="AlphaFoldDB" id="C7MKT7"/>
<feature type="domain" description="Glycosyltransferase 2-like" evidence="3">
    <location>
        <begin position="4"/>
        <end position="135"/>
    </location>
</feature>
<evidence type="ECO:0000313" key="4">
    <source>
        <dbReference type="EMBL" id="ACU94884.1"/>
    </source>
</evidence>
<keyword evidence="2" id="KW-0472">Membrane</keyword>
<sequence>MIVSFIVPAFNEEGNIEPFFDAVVAALALQPDDVSCEVVFIDDGSSDATFAVMLRILREKSCERARVKAVSFSRNFGKEAALYAGLHHAIGDIVAFVDADMQQPPAVAFEMVQVLRDQPEYDCVAAYQKARRQGWLLAKCSSAFYRVLGSSSNMDVVADASDFRVFRASVARALMQLPEYHRFSKGLFSWVGFRTLPFPYTPAERLSGKTTWSFPKLVRYALNGVISFTTKPLRIATWLGLLSSLAAVIYFVVVIIQNLAFGIDVPGYTTIVCLILLLGGIQLLVLGIIGEYLARVYVQGKNRPVYIERRYEE</sequence>
<evidence type="ECO:0000259" key="3">
    <source>
        <dbReference type="Pfam" id="PF00535"/>
    </source>
</evidence>
<dbReference type="eggNOG" id="COG0463">
    <property type="taxonomic scope" value="Bacteria"/>
</dbReference>
<evidence type="ECO:0000313" key="5">
    <source>
        <dbReference type="Proteomes" id="UP000000954"/>
    </source>
</evidence>
<evidence type="ECO:0000256" key="2">
    <source>
        <dbReference type="SAM" id="Phobius"/>
    </source>
</evidence>
<dbReference type="InterPro" id="IPR029044">
    <property type="entry name" value="Nucleotide-diphossugar_trans"/>
</dbReference>
<reference evidence="4 5" key="1">
    <citation type="journal article" date="2009" name="Stand. Genomic Sci.">
        <title>Complete genome sequence of Cryptobacterium curtum type strain (12-3).</title>
        <authorList>
            <person name="Mavrommatis K."/>
            <person name="Pukall R."/>
            <person name="Rohde C."/>
            <person name="Chen F."/>
            <person name="Sims D."/>
            <person name="Brettin T."/>
            <person name="Kuske C."/>
            <person name="Detter J.C."/>
            <person name="Han C."/>
            <person name="Lapidus A."/>
            <person name="Copeland A."/>
            <person name="Glavina Del Rio T."/>
            <person name="Nolan M."/>
            <person name="Lucas S."/>
            <person name="Tice H."/>
            <person name="Cheng J.F."/>
            <person name="Bruce D."/>
            <person name="Goodwin L."/>
            <person name="Pitluck S."/>
            <person name="Ovchinnikova G."/>
            <person name="Pati A."/>
            <person name="Ivanova N."/>
            <person name="Chen A."/>
            <person name="Palaniappan K."/>
            <person name="Chain P."/>
            <person name="D'haeseleer P."/>
            <person name="Goker M."/>
            <person name="Bristow J."/>
            <person name="Eisen J.A."/>
            <person name="Markowitz V."/>
            <person name="Hugenholtz P."/>
            <person name="Rohde M."/>
            <person name="Klenk H.P."/>
            <person name="Kyrpides N.C."/>
        </authorList>
    </citation>
    <scope>NUCLEOTIDE SEQUENCE [LARGE SCALE GENOMIC DNA]</scope>
    <source>
        <strain evidence="5">ATCC 700683 / DSM 15641 / 12-3</strain>
    </source>
</reference>
<dbReference type="Proteomes" id="UP000000954">
    <property type="component" value="Chromosome"/>
</dbReference>
<dbReference type="GO" id="GO:0016740">
    <property type="term" value="F:transferase activity"/>
    <property type="evidence" value="ECO:0007669"/>
    <property type="project" value="UniProtKB-KW"/>
</dbReference>